<evidence type="ECO:0000313" key="1">
    <source>
        <dbReference type="EMBL" id="VAW68880.1"/>
    </source>
</evidence>
<accession>A0A3B0XVZ9</accession>
<dbReference type="EMBL" id="UOFJ01000375">
    <property type="protein sequence ID" value="VAW68880.1"/>
    <property type="molecule type" value="Genomic_DNA"/>
</dbReference>
<name>A0A3B0XVZ9_9ZZZZ</name>
<protein>
    <submittedName>
        <fullName evidence="1">Uncharacterized protein</fullName>
    </submittedName>
</protein>
<organism evidence="1">
    <name type="scientific">hydrothermal vent metagenome</name>
    <dbReference type="NCBI Taxonomy" id="652676"/>
    <lineage>
        <taxon>unclassified sequences</taxon>
        <taxon>metagenomes</taxon>
        <taxon>ecological metagenomes</taxon>
    </lineage>
</organism>
<proteinExistence type="predicted"/>
<sequence>MLNRASRYNKYSALLIKVILFSSLSRVMHKGRKLNNVTMTTEIERKECPLLRSRRKYIPVGSASASLRLTLLNSGHHFPWTC</sequence>
<gene>
    <name evidence="1" type="ORF">MNBD_GAMMA10-2288</name>
</gene>
<dbReference type="AlphaFoldDB" id="A0A3B0XVZ9"/>
<reference evidence="1" key="1">
    <citation type="submission" date="2018-06" db="EMBL/GenBank/DDBJ databases">
        <authorList>
            <person name="Zhirakovskaya E."/>
        </authorList>
    </citation>
    <scope>NUCLEOTIDE SEQUENCE</scope>
</reference>